<evidence type="ECO:0000313" key="3">
    <source>
        <dbReference type="Proteomes" id="UP000032534"/>
    </source>
</evidence>
<organism evidence="2 3">
    <name type="scientific">Paenibacillus terrae</name>
    <dbReference type="NCBI Taxonomy" id="159743"/>
    <lineage>
        <taxon>Bacteria</taxon>
        <taxon>Bacillati</taxon>
        <taxon>Bacillota</taxon>
        <taxon>Bacilli</taxon>
        <taxon>Bacillales</taxon>
        <taxon>Paenibacillaceae</taxon>
        <taxon>Paenibacillus</taxon>
    </lineage>
</organism>
<proteinExistence type="predicted"/>
<dbReference type="Proteomes" id="UP000032534">
    <property type="component" value="Unassembled WGS sequence"/>
</dbReference>
<evidence type="ECO:0000259" key="1">
    <source>
        <dbReference type="Pfam" id="PF13354"/>
    </source>
</evidence>
<dbReference type="Gene3D" id="3.40.710.10">
    <property type="entry name" value="DD-peptidase/beta-lactamase superfamily"/>
    <property type="match status" value="1"/>
</dbReference>
<dbReference type="PANTHER" id="PTHR35333:SF3">
    <property type="entry name" value="BETA-LACTAMASE-TYPE TRANSPEPTIDASE FOLD CONTAINING PROTEIN"/>
    <property type="match status" value="1"/>
</dbReference>
<dbReference type="RefSeq" id="WP_044647022.1">
    <property type="nucleotide sequence ID" value="NZ_JTHP01000031.1"/>
</dbReference>
<keyword evidence="3" id="KW-1185">Reference proteome</keyword>
<keyword evidence="2" id="KW-0378">Hydrolase</keyword>
<keyword evidence="2" id="KW-0645">Protease</keyword>
<dbReference type="GO" id="GO:0030655">
    <property type="term" value="P:beta-lactam antibiotic catabolic process"/>
    <property type="evidence" value="ECO:0007669"/>
    <property type="project" value="InterPro"/>
</dbReference>
<comment type="caution">
    <text evidence="2">The sequence shown here is derived from an EMBL/GenBank/DDBJ whole genome shotgun (WGS) entry which is preliminary data.</text>
</comment>
<dbReference type="InterPro" id="IPR000871">
    <property type="entry name" value="Beta-lactam_class-A"/>
</dbReference>
<gene>
    <name evidence="2" type="ORF">QD47_15640</name>
</gene>
<accession>A0A0D7X0B8</accession>
<dbReference type="EMBL" id="JTHP01000031">
    <property type="protein sequence ID" value="KJD44674.1"/>
    <property type="molecule type" value="Genomic_DNA"/>
</dbReference>
<sequence length="411" mass="46437">MKRKQLVIIAVGLAAVLIVIGMAVGLPSSKQDRMANTPDTIRPATAIAAVAKEERIEQDSAHRMLRFLEEHPEKASITILRDGKKLAGREEHRMMPLASTVKTVIAVEYVKQAAAGTINPDERIKLTALERFYLPRLNGGAHPAWLREMEAKGQLKNGTVSMREVAKGMILFSSNANTEYLMDRLGLEQINQTKSDLGLQDHDPIYPFVSSILIPYEWMRETQGRAWDGAKYSNSAKAAVQAMSDAEFRQHAQMIHNKLARDTSGSYKRNAAIATWYDREFDRMNTERFIASTTADYASLMSKLNSRQGFTKAEQKLLSEVMEQLTDHPENQVWLQHSGQKGGSTEYVLTLAMYATDKEGHSTEMAVFFNDLDPFTNASLQNMMNEFKERLLRDESFRKEINQRIGVQVEM</sequence>
<dbReference type="AlphaFoldDB" id="A0A0D7X0B8"/>
<dbReference type="PATRIC" id="fig|159743.3.peg.3484"/>
<feature type="domain" description="Beta-lactamase class A catalytic" evidence="1">
    <location>
        <begin position="80"/>
        <end position="201"/>
    </location>
</feature>
<protein>
    <submittedName>
        <fullName evidence="2">D-alanyl-D-alanine carboxypeptidase</fullName>
    </submittedName>
</protein>
<dbReference type="PANTHER" id="PTHR35333">
    <property type="entry name" value="BETA-LACTAMASE"/>
    <property type="match status" value="1"/>
</dbReference>
<name>A0A0D7X0B8_9BACL</name>
<dbReference type="Pfam" id="PF13354">
    <property type="entry name" value="Beta-lactamase2"/>
    <property type="match status" value="1"/>
</dbReference>
<dbReference type="GO" id="GO:0008800">
    <property type="term" value="F:beta-lactamase activity"/>
    <property type="evidence" value="ECO:0007669"/>
    <property type="project" value="InterPro"/>
</dbReference>
<dbReference type="GO" id="GO:0046677">
    <property type="term" value="P:response to antibiotic"/>
    <property type="evidence" value="ECO:0007669"/>
    <property type="project" value="InterPro"/>
</dbReference>
<dbReference type="OrthoDB" id="975092at2"/>
<keyword evidence="2" id="KW-0121">Carboxypeptidase</keyword>
<evidence type="ECO:0000313" key="2">
    <source>
        <dbReference type="EMBL" id="KJD44674.1"/>
    </source>
</evidence>
<reference evidence="2 3" key="1">
    <citation type="submission" date="2014-11" db="EMBL/GenBank/DDBJ databases">
        <title>Draft Genome Sequences of Paenibacillus polymyxa NRRL B-30509 and Paenibacillus terrae NRRL B-30644, Strains from a Poultry Environment that Produce Tridecaptin A and Paenicidins.</title>
        <authorList>
            <person name="van Belkum M.J."/>
            <person name="Lohans C.T."/>
            <person name="Vederas J.C."/>
        </authorList>
    </citation>
    <scope>NUCLEOTIDE SEQUENCE [LARGE SCALE GENOMIC DNA]</scope>
    <source>
        <strain evidence="2 3">NRRL B-30644</strain>
    </source>
</reference>
<dbReference type="InterPro" id="IPR045155">
    <property type="entry name" value="Beta-lactam_cat"/>
</dbReference>
<dbReference type="InterPro" id="IPR012338">
    <property type="entry name" value="Beta-lactam/transpept-like"/>
</dbReference>
<dbReference type="SUPFAM" id="SSF56601">
    <property type="entry name" value="beta-lactamase/transpeptidase-like"/>
    <property type="match status" value="1"/>
</dbReference>
<dbReference type="GO" id="GO:0004180">
    <property type="term" value="F:carboxypeptidase activity"/>
    <property type="evidence" value="ECO:0007669"/>
    <property type="project" value="UniProtKB-KW"/>
</dbReference>